<protein>
    <submittedName>
        <fullName evidence="2">Uncharacterized protein</fullName>
    </submittedName>
</protein>
<name>X0Z9D5_9ZZZZ</name>
<sequence length="230" mass="24488">YDIALEHHLNCTVEFYTYPAVGSHGAEPPQAVAAKLRQADVVAAITSYSISHTDARQEATKAGARLASMPGFLARMFAPGGPMAVDYNQVAAEGQAFADLLTAAQDAVVRTPEGTDLHFSLAGRYGESDHGLYTAKGSWGNLPAGEAYIAPVEGTAQGKLVVPSGWYPGLEEDMTLYFRDGLVYALEGGGVTGAEFLDLLKPEDDRDPYRSRRNLAELGIGTNPNASHLD</sequence>
<organism evidence="2">
    <name type="scientific">marine sediment metagenome</name>
    <dbReference type="NCBI Taxonomy" id="412755"/>
    <lineage>
        <taxon>unclassified sequences</taxon>
        <taxon>metagenomes</taxon>
        <taxon>ecological metagenomes</taxon>
    </lineage>
</organism>
<dbReference type="Pfam" id="PF26233">
    <property type="entry name" value="NicX"/>
    <property type="match status" value="1"/>
</dbReference>
<feature type="non-terminal residue" evidence="2">
    <location>
        <position position="230"/>
    </location>
</feature>
<dbReference type="PANTHER" id="PTHR34448">
    <property type="entry name" value="AMINOPEPTIDASE"/>
    <property type="match status" value="1"/>
</dbReference>
<keyword evidence="1" id="KW-0479">Metal-binding</keyword>
<accession>X0Z9D5</accession>
<dbReference type="InterPro" id="IPR052170">
    <property type="entry name" value="M29_Exopeptidase"/>
</dbReference>
<proteinExistence type="predicted"/>
<dbReference type="PANTHER" id="PTHR34448:SF1">
    <property type="entry name" value="BLL6088 PROTEIN"/>
    <property type="match status" value="1"/>
</dbReference>
<dbReference type="InterPro" id="IPR058739">
    <property type="entry name" value="NicX"/>
</dbReference>
<dbReference type="AlphaFoldDB" id="X0Z9D5"/>
<feature type="non-terminal residue" evidence="2">
    <location>
        <position position="1"/>
    </location>
</feature>
<dbReference type="EMBL" id="BARS01052724">
    <property type="protein sequence ID" value="GAG45076.1"/>
    <property type="molecule type" value="Genomic_DNA"/>
</dbReference>
<evidence type="ECO:0000256" key="1">
    <source>
        <dbReference type="ARBA" id="ARBA00022723"/>
    </source>
</evidence>
<dbReference type="GO" id="GO:0046872">
    <property type="term" value="F:metal ion binding"/>
    <property type="evidence" value="ECO:0007669"/>
    <property type="project" value="UniProtKB-KW"/>
</dbReference>
<evidence type="ECO:0000313" key="2">
    <source>
        <dbReference type="EMBL" id="GAG45076.1"/>
    </source>
</evidence>
<reference evidence="2" key="1">
    <citation type="journal article" date="2014" name="Front. Microbiol.">
        <title>High frequency of phylogenetically diverse reductive dehalogenase-homologous genes in deep subseafloor sedimentary metagenomes.</title>
        <authorList>
            <person name="Kawai M."/>
            <person name="Futagami T."/>
            <person name="Toyoda A."/>
            <person name="Takaki Y."/>
            <person name="Nishi S."/>
            <person name="Hori S."/>
            <person name="Arai W."/>
            <person name="Tsubouchi T."/>
            <person name="Morono Y."/>
            <person name="Uchiyama I."/>
            <person name="Ito T."/>
            <person name="Fujiyama A."/>
            <person name="Inagaki F."/>
            <person name="Takami H."/>
        </authorList>
    </citation>
    <scope>NUCLEOTIDE SEQUENCE</scope>
    <source>
        <strain evidence="2">Expedition CK06-06</strain>
    </source>
</reference>
<comment type="caution">
    <text evidence="2">The sequence shown here is derived from an EMBL/GenBank/DDBJ whole genome shotgun (WGS) entry which is preliminary data.</text>
</comment>
<gene>
    <name evidence="2" type="ORF">S01H1_78346</name>
</gene>
<dbReference type="SUPFAM" id="SSF144052">
    <property type="entry name" value="Thermophilic metalloprotease-like"/>
    <property type="match status" value="1"/>
</dbReference>